<dbReference type="HOGENOM" id="CLU_509653_0_0_10"/>
<sequence length="545" mass="61478">MFLLGMASCYDDKGNYDYKEMNDIEVSVSTETSYYSLGDKVISKPELTFALGRESQNLAYEWSYDGHVIAHSKDLEWVADTVAKNKDLRLAVLDKSTGVSYFGSTTISISSPYVKDGWVILSEKDGNSMLTFMKFQTEEGVLKPVVTRDIYRMINKEPLGSQPVSIYPHWVEQWDGEDPGISWLWIAQKGGQGAVDVSGSSYQREGALSQMFLEGYPQDLVPEAVIDLQCLTMAVGEDGTIYTRVKESNLLFNTSRFINTPLTSDAEGKVKVDGSMIAYAPFSGHGGLLLYDKNSSQYLHVTDKLSSNGTFNSGKILTLNVDEATYTNHPTYARLDNMKDYTVHYVGACESGSYDYGKMMYFAVIEHKQSHKFYIQKFAVRDFSGSTTVTSLATTYVSQMEAPAELGQIIDGTSKNSFSLFRYQDSWQYLFISKGNDLYLYYLKENMLFKCATFNSSITSVDTQFYNNQYIIVGLESGDAYIMKGYTYNTSDEYTIDKYVINKGQTIQVTEVDGKFVLYHEKDLGRIVQVRYKPNTGNGWDDNFD</sequence>
<dbReference type="InterPro" id="IPR032183">
    <property type="entry name" value="PKD-like"/>
</dbReference>
<protein>
    <submittedName>
        <fullName evidence="1">Uncharacterized protein</fullName>
    </submittedName>
</protein>
<comment type="caution">
    <text evidence="1">The sequence shown here is derived from an EMBL/GenBank/DDBJ whole genome shotgun (WGS) entry which is preliminary data.</text>
</comment>
<evidence type="ECO:0000313" key="2">
    <source>
        <dbReference type="Proteomes" id="UP000014207"/>
    </source>
</evidence>
<dbReference type="AlphaFoldDB" id="R9HC72"/>
<name>R9HC72_BACT4</name>
<dbReference type="PATRIC" id="fig|1235785.3.peg.3685"/>
<proteinExistence type="predicted"/>
<dbReference type="EMBL" id="ASSM01000011">
    <property type="protein sequence ID" value="EOR98739.1"/>
    <property type="molecule type" value="Genomic_DNA"/>
</dbReference>
<dbReference type="Proteomes" id="UP000014207">
    <property type="component" value="Unassembled WGS sequence"/>
</dbReference>
<organism evidence="1 2">
    <name type="scientific">Bacteroides thetaiotaomicron dnLKV9</name>
    <dbReference type="NCBI Taxonomy" id="1235785"/>
    <lineage>
        <taxon>Bacteria</taxon>
        <taxon>Pseudomonadati</taxon>
        <taxon>Bacteroidota</taxon>
        <taxon>Bacteroidia</taxon>
        <taxon>Bacteroidales</taxon>
        <taxon>Bacteroidaceae</taxon>
        <taxon>Bacteroides</taxon>
    </lineage>
</organism>
<evidence type="ECO:0000313" key="1">
    <source>
        <dbReference type="EMBL" id="EOR98739.1"/>
    </source>
</evidence>
<accession>R9HC72</accession>
<dbReference type="Pfam" id="PF16407">
    <property type="entry name" value="PKD_2"/>
    <property type="match status" value="1"/>
</dbReference>
<reference evidence="1 2" key="1">
    <citation type="submission" date="2013-04" db="EMBL/GenBank/DDBJ databases">
        <title>The Genome Sequence of Bacteroides thetaiotaomicron dnLKV9.</title>
        <authorList>
            <consortium name="The Broad Institute Genomics Platform"/>
            <consortium name="The Broad Institute Genome Sequencing Center for Infectious Disease"/>
            <person name="Earl A."/>
            <person name="Xavier R."/>
            <person name="Kuhn K."/>
            <person name="Stappenbeck T."/>
            <person name="Walker B."/>
            <person name="Young S."/>
            <person name="Zeng Q."/>
            <person name="Gargeya S."/>
            <person name="Fitzgerald M."/>
            <person name="Haas B."/>
            <person name="Abouelleil A."/>
            <person name="Allen A.W."/>
            <person name="Alvarado L."/>
            <person name="Arachchi H.M."/>
            <person name="Berlin A.M."/>
            <person name="Chapman S.B."/>
            <person name="Gainer-Dewar J."/>
            <person name="Goldberg J."/>
            <person name="Griggs A."/>
            <person name="Gujja S."/>
            <person name="Hansen M."/>
            <person name="Howarth C."/>
            <person name="Imamovic A."/>
            <person name="Ireland A."/>
            <person name="Larimer J."/>
            <person name="McCowan C."/>
            <person name="Murphy C."/>
            <person name="Pearson M."/>
            <person name="Poon T.W."/>
            <person name="Priest M."/>
            <person name="Roberts A."/>
            <person name="Saif S."/>
            <person name="Shea T."/>
            <person name="Sisk P."/>
            <person name="Sykes S."/>
            <person name="Wortman J."/>
            <person name="Nusbaum C."/>
            <person name="Birren B."/>
        </authorList>
    </citation>
    <scope>NUCLEOTIDE SEQUENCE [LARGE SCALE GENOMIC DNA]</scope>
    <source>
        <strain evidence="2">dnLKV9</strain>
    </source>
</reference>
<gene>
    <name evidence="1" type="ORF">C799_03649</name>
</gene>